<dbReference type="SUPFAM" id="SSF56784">
    <property type="entry name" value="HAD-like"/>
    <property type="match status" value="1"/>
</dbReference>
<evidence type="ECO:0000313" key="2">
    <source>
        <dbReference type="Proteomes" id="UP000290889"/>
    </source>
</evidence>
<reference evidence="1 2" key="1">
    <citation type="submission" date="2019-01" db="EMBL/GenBank/DDBJ databases">
        <title>Muriicola soli sp. nov., isolated from soil.</title>
        <authorList>
            <person name="Kang H.J."/>
            <person name="Kim S.B."/>
        </authorList>
    </citation>
    <scope>NUCLEOTIDE SEQUENCE [LARGE SCALE GENOMIC DNA]</scope>
    <source>
        <strain evidence="1 2">MMS17-SY002</strain>
    </source>
</reference>
<gene>
    <name evidence="1" type="ORF">EQY75_03475</name>
</gene>
<dbReference type="CDD" id="cd07518">
    <property type="entry name" value="HAD_YbiV-Like"/>
    <property type="match status" value="1"/>
</dbReference>
<dbReference type="Gene3D" id="3.40.50.1000">
    <property type="entry name" value="HAD superfamily/HAD-like"/>
    <property type="match status" value="1"/>
</dbReference>
<dbReference type="Gene3D" id="3.30.1240.10">
    <property type="match status" value="1"/>
</dbReference>
<dbReference type="InterPro" id="IPR006379">
    <property type="entry name" value="HAD-SF_hydro_IIB"/>
</dbReference>
<evidence type="ECO:0000313" key="1">
    <source>
        <dbReference type="EMBL" id="QBA63684.1"/>
    </source>
</evidence>
<sequence length="271" mass="30393">MEKPSDISRIKLVVTDMDGTLLNPEHQVSDRFFELFEALKTKGVRFAAASGRQYNSIVSKLQPIRDQIFVIAENGGLAMQADREIVSTPLNPTTKNSVLNTLRRNSGIHPVLCARNNAYVAGHSSEFLSVLKEYYTEFEIIDDLRGFDQEVMKIAAYHFESSERHIYPLVSPFEDSLMVKISGRHWVDISHPNANKGHALKIIQGELGIGPAETMVFGDYNNDLEMLALSDFSYAMANAHPNVLKAARYMTKSNEQMGVEVVLQELLKSLD</sequence>
<name>A0A411E837_9FLAO</name>
<organism evidence="1 2">
    <name type="scientific">Muriicola soli</name>
    <dbReference type="NCBI Taxonomy" id="2507538"/>
    <lineage>
        <taxon>Bacteria</taxon>
        <taxon>Pseudomonadati</taxon>
        <taxon>Bacteroidota</taxon>
        <taxon>Flavobacteriia</taxon>
        <taxon>Flavobacteriales</taxon>
        <taxon>Flavobacteriaceae</taxon>
        <taxon>Muriicola</taxon>
    </lineage>
</organism>
<dbReference type="SFLD" id="SFLDS00003">
    <property type="entry name" value="Haloacid_Dehalogenase"/>
    <property type="match status" value="1"/>
</dbReference>
<dbReference type="InterPro" id="IPR000150">
    <property type="entry name" value="Cof"/>
</dbReference>
<dbReference type="NCBIfam" id="TIGR00099">
    <property type="entry name" value="Cof-subfamily"/>
    <property type="match status" value="1"/>
</dbReference>
<dbReference type="OrthoDB" id="9814970at2"/>
<dbReference type="PROSITE" id="PS01228">
    <property type="entry name" value="COF_1"/>
    <property type="match status" value="1"/>
</dbReference>
<accession>A0A411E837</accession>
<dbReference type="GO" id="GO:0000287">
    <property type="term" value="F:magnesium ion binding"/>
    <property type="evidence" value="ECO:0007669"/>
    <property type="project" value="TreeGrafter"/>
</dbReference>
<dbReference type="KEGG" id="mur:EQY75_03475"/>
<dbReference type="GO" id="GO:0005829">
    <property type="term" value="C:cytosol"/>
    <property type="evidence" value="ECO:0007669"/>
    <property type="project" value="TreeGrafter"/>
</dbReference>
<proteinExistence type="predicted"/>
<dbReference type="Pfam" id="PF08282">
    <property type="entry name" value="Hydrolase_3"/>
    <property type="match status" value="1"/>
</dbReference>
<dbReference type="AlphaFoldDB" id="A0A411E837"/>
<dbReference type="GO" id="GO:0016791">
    <property type="term" value="F:phosphatase activity"/>
    <property type="evidence" value="ECO:0007669"/>
    <property type="project" value="TreeGrafter"/>
</dbReference>
<dbReference type="EMBL" id="CP035544">
    <property type="protein sequence ID" value="QBA63684.1"/>
    <property type="molecule type" value="Genomic_DNA"/>
</dbReference>
<dbReference type="InterPro" id="IPR036412">
    <property type="entry name" value="HAD-like_sf"/>
</dbReference>
<dbReference type="RefSeq" id="WP_129602908.1">
    <property type="nucleotide sequence ID" value="NZ_CP035544.1"/>
</dbReference>
<dbReference type="Proteomes" id="UP000290889">
    <property type="component" value="Chromosome"/>
</dbReference>
<keyword evidence="2" id="KW-1185">Reference proteome</keyword>
<dbReference type="PANTHER" id="PTHR10000">
    <property type="entry name" value="PHOSPHOSERINE PHOSPHATASE"/>
    <property type="match status" value="1"/>
</dbReference>
<dbReference type="InterPro" id="IPR023214">
    <property type="entry name" value="HAD_sf"/>
</dbReference>
<dbReference type="PANTHER" id="PTHR10000:SF8">
    <property type="entry name" value="HAD SUPERFAMILY HYDROLASE-LIKE, TYPE 3"/>
    <property type="match status" value="1"/>
</dbReference>
<dbReference type="SFLD" id="SFLDG01140">
    <property type="entry name" value="C2.B:_Phosphomannomutase_and_P"/>
    <property type="match status" value="1"/>
</dbReference>
<dbReference type="NCBIfam" id="TIGR01484">
    <property type="entry name" value="HAD-SF-IIB"/>
    <property type="match status" value="1"/>
</dbReference>
<protein>
    <submittedName>
        <fullName evidence="1">HAD family phosphatase</fullName>
    </submittedName>
</protein>